<evidence type="ECO:0000256" key="2">
    <source>
        <dbReference type="ARBA" id="ARBA00029447"/>
    </source>
</evidence>
<dbReference type="Gene3D" id="1.10.287.950">
    <property type="entry name" value="Methyl-accepting chemotaxis protein"/>
    <property type="match status" value="1"/>
</dbReference>
<dbReference type="InterPro" id="IPR024478">
    <property type="entry name" value="HlyB_4HB_MCP"/>
</dbReference>
<sequence length="527" mass="56444">MNTNKKTLSIRARLIAGFGVVLIALVALTIIAISRVEMVRARLDDIIDVNGVKERYAINFRGSVHDRSIAVRDVTLVSAAELPSVIDHIHALASQYQESAGPLAKIYAERTDITAEERAIYARVNAARERSLPLILQVISLQQAGDVEGARKILLDDARPALVEWLAGINALIDYQEHLNQQESAEARKISTDFRWLMSVLTLLACGVGIAIVYATVRNITQALGAEPGDVVELAESIRAGNLARRIELRRGDTSSVIAAMARMQQRLAEIVTQMRDAAQGVAAATEQIALGNADLSTRTERQAAELEQASGALEEFDSSVAANAQSAGNADELAKHASATSAQGGTVVGQVVNTMRAISESSNRIEDIISVIDSIAFQTNLLSLNAAVEAARAGTEGRGFAVVASEVRMLAQRSASAAKEIKELIGASSARINEGERQVDAAGTTITNIVEASRRVTHIMEAMHQACRAQTQQIGEVRGVIGNLEQNTQQNVTLVQQSAAAAQTLKEQAQGLLDSAQVFTLPFHTH</sequence>
<dbReference type="InterPro" id="IPR004089">
    <property type="entry name" value="MCPsignal_dom"/>
</dbReference>
<dbReference type="SUPFAM" id="SSF58104">
    <property type="entry name" value="Methyl-accepting chemotaxis protein (MCP) signaling domain"/>
    <property type="match status" value="1"/>
</dbReference>
<feature type="transmembrane region" description="Helical" evidence="4">
    <location>
        <begin position="196"/>
        <end position="217"/>
    </location>
</feature>
<protein>
    <submittedName>
        <fullName evidence="7">Methyl-accepting chemotaxis protein</fullName>
    </submittedName>
</protein>
<dbReference type="PRINTS" id="PR00260">
    <property type="entry name" value="CHEMTRNSDUCR"/>
</dbReference>
<comment type="similarity">
    <text evidence="2">Belongs to the methyl-accepting chemotaxis (MCP) protein family.</text>
</comment>
<evidence type="ECO:0000256" key="1">
    <source>
        <dbReference type="ARBA" id="ARBA00022481"/>
    </source>
</evidence>
<evidence type="ECO:0000313" key="8">
    <source>
        <dbReference type="Proteomes" id="UP001302652"/>
    </source>
</evidence>
<dbReference type="InterPro" id="IPR047347">
    <property type="entry name" value="YvaQ-like_sensor"/>
</dbReference>
<evidence type="ECO:0000256" key="3">
    <source>
        <dbReference type="PROSITE-ProRule" id="PRU00284"/>
    </source>
</evidence>
<keyword evidence="1" id="KW-0488">Methylation</keyword>
<reference evidence="7 8" key="1">
    <citation type="submission" date="2023-10" db="EMBL/GenBank/DDBJ databases">
        <title>Surface-active antibiotics is a multifunctional adaptation for post-fire microbes.</title>
        <authorList>
            <person name="Liu M.D."/>
            <person name="Du Y."/>
            <person name="Koupaei S.K."/>
            <person name="Kim N.R."/>
            <person name="Zhang W."/>
            <person name="Traxler M.F."/>
        </authorList>
    </citation>
    <scope>NUCLEOTIDE SEQUENCE [LARGE SCALE GENOMIC DNA]</scope>
    <source>
        <strain evidence="7 8">F3</strain>
    </source>
</reference>
<dbReference type="InterPro" id="IPR003660">
    <property type="entry name" value="HAMP_dom"/>
</dbReference>
<dbReference type="PROSITE" id="PS50885">
    <property type="entry name" value="HAMP"/>
    <property type="match status" value="1"/>
</dbReference>
<keyword evidence="4" id="KW-0472">Membrane</keyword>
<keyword evidence="8" id="KW-1185">Reference proteome</keyword>
<dbReference type="RefSeq" id="WP_317014866.1">
    <property type="nucleotide sequence ID" value="NZ_CP136511.1"/>
</dbReference>
<dbReference type="SMART" id="SM00283">
    <property type="entry name" value="MA"/>
    <property type="match status" value="1"/>
</dbReference>
<evidence type="ECO:0000313" key="7">
    <source>
        <dbReference type="EMBL" id="WOD13381.1"/>
    </source>
</evidence>
<dbReference type="Proteomes" id="UP001302652">
    <property type="component" value="Chromosome 3"/>
</dbReference>
<evidence type="ECO:0000256" key="4">
    <source>
        <dbReference type="SAM" id="Phobius"/>
    </source>
</evidence>
<keyword evidence="3" id="KW-0807">Transducer</keyword>
<evidence type="ECO:0000259" key="5">
    <source>
        <dbReference type="PROSITE" id="PS50111"/>
    </source>
</evidence>
<name>A0ABZ0E845_9BURK</name>
<feature type="domain" description="Methyl-accepting transducer" evidence="5">
    <location>
        <begin position="278"/>
        <end position="507"/>
    </location>
</feature>
<keyword evidence="4" id="KW-0812">Transmembrane</keyword>
<dbReference type="EMBL" id="CP136511">
    <property type="protein sequence ID" value="WOD13381.1"/>
    <property type="molecule type" value="Genomic_DNA"/>
</dbReference>
<dbReference type="InterPro" id="IPR051310">
    <property type="entry name" value="MCP_chemotaxis"/>
</dbReference>
<dbReference type="PANTHER" id="PTHR43531">
    <property type="entry name" value="PROTEIN ICFG"/>
    <property type="match status" value="1"/>
</dbReference>
<keyword evidence="4" id="KW-1133">Transmembrane helix</keyword>
<proteinExistence type="inferred from homology"/>
<dbReference type="Pfam" id="PF12729">
    <property type="entry name" value="4HB_MCP_1"/>
    <property type="match status" value="1"/>
</dbReference>
<dbReference type="InterPro" id="IPR004090">
    <property type="entry name" value="Chemotax_Me-accpt_rcpt"/>
</dbReference>
<accession>A0ABZ0E845</accession>
<dbReference type="CDD" id="cd19411">
    <property type="entry name" value="MCP2201-like_sensor"/>
    <property type="match status" value="1"/>
</dbReference>
<feature type="transmembrane region" description="Helical" evidence="4">
    <location>
        <begin position="12"/>
        <end position="33"/>
    </location>
</feature>
<dbReference type="PANTHER" id="PTHR43531:SF14">
    <property type="entry name" value="METHYL-ACCEPTING CHEMOTAXIS PROTEIN I-RELATED"/>
    <property type="match status" value="1"/>
</dbReference>
<dbReference type="Pfam" id="PF00015">
    <property type="entry name" value="MCPsignal"/>
    <property type="match status" value="1"/>
</dbReference>
<organism evidence="7 8">
    <name type="scientific">Paraburkholderia kirstenboschensis</name>
    <dbReference type="NCBI Taxonomy" id="1245436"/>
    <lineage>
        <taxon>Bacteria</taxon>
        <taxon>Pseudomonadati</taxon>
        <taxon>Pseudomonadota</taxon>
        <taxon>Betaproteobacteria</taxon>
        <taxon>Burkholderiales</taxon>
        <taxon>Burkholderiaceae</taxon>
        <taxon>Paraburkholderia</taxon>
    </lineage>
</organism>
<dbReference type="PROSITE" id="PS50111">
    <property type="entry name" value="CHEMOTAXIS_TRANSDUC_2"/>
    <property type="match status" value="1"/>
</dbReference>
<gene>
    <name evidence="7" type="ORF">RW095_04880</name>
</gene>
<feature type="domain" description="HAMP" evidence="6">
    <location>
        <begin position="230"/>
        <end position="273"/>
    </location>
</feature>
<evidence type="ECO:0000259" key="6">
    <source>
        <dbReference type="PROSITE" id="PS50885"/>
    </source>
</evidence>